<accession>A0A917AJM5</accession>
<dbReference type="Gene3D" id="3.60.15.10">
    <property type="entry name" value="Ribonuclease Z/Hydroxyacylglutathione hydrolase-like"/>
    <property type="match status" value="1"/>
</dbReference>
<dbReference type="InterPro" id="IPR051013">
    <property type="entry name" value="MBL_superfamily_lactonases"/>
</dbReference>
<dbReference type="PANTHER" id="PTHR42978:SF6">
    <property type="entry name" value="QUORUM-QUENCHING LACTONASE YTNP-RELATED"/>
    <property type="match status" value="1"/>
</dbReference>
<dbReference type="OrthoDB" id="9773738at2"/>
<proteinExistence type="inferred from homology"/>
<dbReference type="Proteomes" id="UP000606730">
    <property type="component" value="Unassembled WGS sequence"/>
</dbReference>
<dbReference type="SMART" id="SM00849">
    <property type="entry name" value="Lactamase_B"/>
    <property type="match status" value="1"/>
</dbReference>
<feature type="signal peptide" evidence="5">
    <location>
        <begin position="1"/>
        <end position="26"/>
    </location>
</feature>
<keyword evidence="4" id="KW-0862">Zinc</keyword>
<evidence type="ECO:0000256" key="3">
    <source>
        <dbReference type="ARBA" id="ARBA00022801"/>
    </source>
</evidence>
<protein>
    <submittedName>
        <fullName evidence="7">MBL fold metallo-hydrolase</fullName>
    </submittedName>
</protein>
<sequence>MITRRRFLRTAASAGLASQLPLLSHASTSFGSMMLDTVSDGHLELPASFLIGEMPSEEVTRILAQHGADGEILKSPCNLTLVRDGENTVLFDAGSGAGFMPTAGDLLDTLDAIGVAPDDVTHVIFTHAHPDHLWGVLDDFDDPVFFNASHHIGRAEWDYWTNPETVNTIGEARASFAVGAARRLEAIEDAIDFFDAGDEVLPGIMAVDSSGHTPGHMAFEVRSGSQSVMVVGDAIGNGHLAFAKPELASGSDQDAEKGAATRLALLDRLATEQMPMVGFHLPQGGFGRVERHDGNYRFVPEST</sequence>
<dbReference type="GO" id="GO:0016787">
    <property type="term" value="F:hydrolase activity"/>
    <property type="evidence" value="ECO:0007669"/>
    <property type="project" value="UniProtKB-KW"/>
</dbReference>
<comment type="similarity">
    <text evidence="1">Belongs to the metallo-beta-lactamase superfamily.</text>
</comment>
<dbReference type="AlphaFoldDB" id="A0A917AJM5"/>
<keyword evidence="3" id="KW-0378">Hydrolase</keyword>
<feature type="chain" id="PRO_5037479069" evidence="5">
    <location>
        <begin position="27"/>
        <end position="303"/>
    </location>
</feature>
<comment type="caution">
    <text evidence="7">The sequence shown here is derived from an EMBL/GenBank/DDBJ whole genome shotgun (WGS) entry which is preliminary data.</text>
</comment>
<evidence type="ECO:0000313" key="7">
    <source>
        <dbReference type="EMBL" id="GGE56753.1"/>
    </source>
</evidence>
<evidence type="ECO:0000259" key="6">
    <source>
        <dbReference type="SMART" id="SM00849"/>
    </source>
</evidence>
<dbReference type="Pfam" id="PF00753">
    <property type="entry name" value="Lactamase_B"/>
    <property type="match status" value="1"/>
</dbReference>
<feature type="domain" description="Metallo-beta-lactamase" evidence="6">
    <location>
        <begin position="76"/>
        <end position="277"/>
    </location>
</feature>
<evidence type="ECO:0000256" key="4">
    <source>
        <dbReference type="ARBA" id="ARBA00022833"/>
    </source>
</evidence>
<evidence type="ECO:0000256" key="5">
    <source>
        <dbReference type="SAM" id="SignalP"/>
    </source>
</evidence>
<dbReference type="GO" id="GO:0046872">
    <property type="term" value="F:metal ion binding"/>
    <property type="evidence" value="ECO:0007669"/>
    <property type="project" value="UniProtKB-KW"/>
</dbReference>
<gene>
    <name evidence="7" type="ORF">GCM10011517_25640</name>
</gene>
<evidence type="ECO:0000313" key="8">
    <source>
        <dbReference type="Proteomes" id="UP000606730"/>
    </source>
</evidence>
<keyword evidence="2" id="KW-0479">Metal-binding</keyword>
<dbReference type="CDD" id="cd07720">
    <property type="entry name" value="OPHC2-like_MBL-fold"/>
    <property type="match status" value="1"/>
</dbReference>
<dbReference type="SUPFAM" id="SSF56281">
    <property type="entry name" value="Metallo-hydrolase/oxidoreductase"/>
    <property type="match status" value="1"/>
</dbReference>
<keyword evidence="5" id="KW-0732">Signal</keyword>
<dbReference type="PROSITE" id="PS51318">
    <property type="entry name" value="TAT"/>
    <property type="match status" value="1"/>
</dbReference>
<evidence type="ECO:0000256" key="2">
    <source>
        <dbReference type="ARBA" id="ARBA00022723"/>
    </source>
</evidence>
<dbReference type="InterPro" id="IPR001279">
    <property type="entry name" value="Metallo-B-lactamas"/>
</dbReference>
<dbReference type="InterPro" id="IPR006311">
    <property type="entry name" value="TAT_signal"/>
</dbReference>
<dbReference type="InterPro" id="IPR036866">
    <property type="entry name" value="RibonucZ/Hydroxyglut_hydro"/>
</dbReference>
<dbReference type="EMBL" id="BMKN01000002">
    <property type="protein sequence ID" value="GGE56753.1"/>
    <property type="molecule type" value="Genomic_DNA"/>
</dbReference>
<reference evidence="7" key="1">
    <citation type="journal article" date="2014" name="Int. J. Syst. Evol. Microbiol.">
        <title>Complete genome sequence of Corynebacterium casei LMG S-19264T (=DSM 44701T), isolated from a smear-ripened cheese.</title>
        <authorList>
            <consortium name="US DOE Joint Genome Institute (JGI-PGF)"/>
            <person name="Walter F."/>
            <person name="Albersmeier A."/>
            <person name="Kalinowski J."/>
            <person name="Ruckert C."/>
        </authorList>
    </citation>
    <scope>NUCLEOTIDE SEQUENCE</scope>
    <source>
        <strain evidence="7">CGMCC 1.16012</strain>
    </source>
</reference>
<name>A0A917AJM5_9RHOB</name>
<organism evidence="7 8">
    <name type="scientific">Actibacterium pelagium</name>
    <dbReference type="NCBI Taxonomy" id="2029103"/>
    <lineage>
        <taxon>Bacteria</taxon>
        <taxon>Pseudomonadati</taxon>
        <taxon>Pseudomonadota</taxon>
        <taxon>Alphaproteobacteria</taxon>
        <taxon>Rhodobacterales</taxon>
        <taxon>Roseobacteraceae</taxon>
        <taxon>Actibacterium</taxon>
    </lineage>
</organism>
<evidence type="ECO:0000256" key="1">
    <source>
        <dbReference type="ARBA" id="ARBA00007749"/>
    </source>
</evidence>
<dbReference type="PANTHER" id="PTHR42978">
    <property type="entry name" value="QUORUM-QUENCHING LACTONASE YTNP-RELATED-RELATED"/>
    <property type="match status" value="1"/>
</dbReference>
<keyword evidence="8" id="KW-1185">Reference proteome</keyword>
<dbReference type="RefSeq" id="WP_095594449.1">
    <property type="nucleotide sequence ID" value="NZ_BMKN01000002.1"/>
</dbReference>
<reference evidence="7" key="2">
    <citation type="submission" date="2020-09" db="EMBL/GenBank/DDBJ databases">
        <authorList>
            <person name="Sun Q."/>
            <person name="Zhou Y."/>
        </authorList>
    </citation>
    <scope>NUCLEOTIDE SEQUENCE</scope>
    <source>
        <strain evidence="7">CGMCC 1.16012</strain>
    </source>
</reference>